<keyword evidence="2" id="KW-1185">Reference proteome</keyword>
<evidence type="ECO:0000313" key="2">
    <source>
        <dbReference type="Proteomes" id="UP000092445"/>
    </source>
</evidence>
<organism evidence="1 2">
    <name type="scientific">Glossina pallidipes</name>
    <name type="common">Tsetse fly</name>
    <dbReference type="NCBI Taxonomy" id="7398"/>
    <lineage>
        <taxon>Eukaryota</taxon>
        <taxon>Metazoa</taxon>
        <taxon>Ecdysozoa</taxon>
        <taxon>Arthropoda</taxon>
        <taxon>Hexapoda</taxon>
        <taxon>Insecta</taxon>
        <taxon>Pterygota</taxon>
        <taxon>Neoptera</taxon>
        <taxon>Endopterygota</taxon>
        <taxon>Diptera</taxon>
        <taxon>Brachycera</taxon>
        <taxon>Muscomorpha</taxon>
        <taxon>Hippoboscoidea</taxon>
        <taxon>Glossinidae</taxon>
        <taxon>Glossina</taxon>
    </lineage>
</organism>
<dbReference type="AlphaFoldDB" id="A0A1A9ZJA7"/>
<dbReference type="Proteomes" id="UP000092445">
    <property type="component" value="Unassembled WGS sequence"/>
</dbReference>
<proteinExistence type="predicted"/>
<reference evidence="1" key="2">
    <citation type="submission" date="2020-05" db="UniProtKB">
        <authorList>
            <consortium name="EnsemblMetazoa"/>
        </authorList>
    </citation>
    <scope>IDENTIFICATION</scope>
    <source>
        <strain evidence="1">IAEA</strain>
    </source>
</reference>
<dbReference type="EnsemblMetazoa" id="GPAI016552-RA">
    <property type="protein sequence ID" value="GPAI016552-PA"/>
    <property type="gene ID" value="GPAI016552"/>
</dbReference>
<dbReference type="VEuPathDB" id="VectorBase:GPAI016552"/>
<evidence type="ECO:0000313" key="1">
    <source>
        <dbReference type="EnsemblMetazoa" id="GPAI016552-PA"/>
    </source>
</evidence>
<protein>
    <submittedName>
        <fullName evidence="1">Uncharacterized protein</fullName>
    </submittedName>
</protein>
<reference evidence="2" key="1">
    <citation type="submission" date="2014-03" db="EMBL/GenBank/DDBJ databases">
        <authorList>
            <person name="Aksoy S."/>
            <person name="Warren W."/>
            <person name="Wilson R.K."/>
        </authorList>
    </citation>
    <scope>NUCLEOTIDE SEQUENCE [LARGE SCALE GENOMIC DNA]</scope>
    <source>
        <strain evidence="2">IAEA</strain>
    </source>
</reference>
<accession>A0A1A9ZJA7</accession>
<sequence length="150" mass="17417">MIIKQEDMIGLVFELHEMESLQFKFSFVVLTKKNFQPITILDSIPLWFLIYMRNVLMCWLDGIFSKLVAVSTVRMLCKCIVRRKASNLPNILRINSITKSAVLFVYLTFRPSVSSIQSNPMANRCVNQRLRMILEHVLKLGYVSTTILQD</sequence>
<name>A0A1A9ZJA7_GLOPL</name>